<proteinExistence type="predicted"/>
<protein>
    <submittedName>
        <fullName evidence="1">10559_t:CDS:1</fullName>
    </submittedName>
</protein>
<gene>
    <name evidence="1" type="ORF">GMARGA_LOCUS42811</name>
</gene>
<dbReference type="EMBL" id="CAJVQB010131846">
    <property type="protein sequence ID" value="CAG8853990.1"/>
    <property type="molecule type" value="Genomic_DNA"/>
</dbReference>
<name>A0ABN7XGT7_GIGMA</name>
<evidence type="ECO:0000313" key="1">
    <source>
        <dbReference type="EMBL" id="CAG8853990.1"/>
    </source>
</evidence>
<evidence type="ECO:0000313" key="2">
    <source>
        <dbReference type="Proteomes" id="UP000789901"/>
    </source>
</evidence>
<feature type="non-terminal residue" evidence="1">
    <location>
        <position position="1"/>
    </location>
</feature>
<reference evidence="1 2" key="1">
    <citation type="submission" date="2021-06" db="EMBL/GenBank/DDBJ databases">
        <authorList>
            <person name="Kallberg Y."/>
            <person name="Tangrot J."/>
            <person name="Rosling A."/>
        </authorList>
    </citation>
    <scope>NUCLEOTIDE SEQUENCE [LARGE SCALE GENOMIC DNA]</scope>
    <source>
        <strain evidence="1 2">120-4 pot B 10/14</strain>
    </source>
</reference>
<organism evidence="1 2">
    <name type="scientific">Gigaspora margarita</name>
    <dbReference type="NCBI Taxonomy" id="4874"/>
    <lineage>
        <taxon>Eukaryota</taxon>
        <taxon>Fungi</taxon>
        <taxon>Fungi incertae sedis</taxon>
        <taxon>Mucoromycota</taxon>
        <taxon>Glomeromycotina</taxon>
        <taxon>Glomeromycetes</taxon>
        <taxon>Diversisporales</taxon>
        <taxon>Gigasporaceae</taxon>
        <taxon>Gigaspora</taxon>
    </lineage>
</organism>
<sequence length="40" mass="4542">ELGKEFLSILHFSIGSFSLEIDERVGRLGSDIIRTMENTM</sequence>
<accession>A0ABN7XGT7</accession>
<keyword evidence="2" id="KW-1185">Reference proteome</keyword>
<dbReference type="Proteomes" id="UP000789901">
    <property type="component" value="Unassembled WGS sequence"/>
</dbReference>
<feature type="non-terminal residue" evidence="1">
    <location>
        <position position="40"/>
    </location>
</feature>
<comment type="caution">
    <text evidence="1">The sequence shown here is derived from an EMBL/GenBank/DDBJ whole genome shotgun (WGS) entry which is preliminary data.</text>
</comment>